<dbReference type="Proteomes" id="UP000124824">
    <property type="component" value="Segment"/>
</dbReference>
<evidence type="ECO:0000256" key="2">
    <source>
        <dbReference type="ARBA" id="ARBA00022497"/>
    </source>
</evidence>
<keyword evidence="3 9" id="KW-0167">Capsid protein</keyword>
<keyword evidence="6 9" id="KW-0543">Viral nucleoprotein</keyword>
<name>B8XH58_9MONO</name>
<dbReference type="KEGG" id="vg:12977631"/>
<protein>
    <recommendedName>
        <fullName evidence="9">Nucleocapsid</fullName>
    </recommendedName>
    <alternativeName>
        <fullName evidence="9">Nucleocapsid protein</fullName>
    </alternativeName>
</protein>
<keyword evidence="5 9" id="KW-0694">RNA-binding</keyword>
<dbReference type="GO" id="GO:1990904">
    <property type="term" value="C:ribonucleoprotein complex"/>
    <property type="evidence" value="ECO:0007669"/>
    <property type="project" value="UniProtKB-KW"/>
</dbReference>
<dbReference type="GO" id="GO:0003723">
    <property type="term" value="F:RNA binding"/>
    <property type="evidence" value="ECO:0007669"/>
    <property type="project" value="UniProtKB-KW"/>
</dbReference>
<proteinExistence type="inferred from homology"/>
<dbReference type="GO" id="GO:0030430">
    <property type="term" value="C:host cell cytoplasm"/>
    <property type="evidence" value="ECO:0007669"/>
    <property type="project" value="UniProtKB-SubCell"/>
</dbReference>
<feature type="compositionally biased region" description="Basic and acidic residues" evidence="10">
    <location>
        <begin position="508"/>
        <end position="519"/>
    </location>
</feature>
<dbReference type="EMBL" id="FJ362497">
    <property type="protein sequence ID" value="ACL97353.1"/>
    <property type="molecule type" value="Viral_cRNA"/>
</dbReference>
<feature type="compositionally biased region" description="Polar residues" evidence="10">
    <location>
        <begin position="427"/>
        <end position="452"/>
    </location>
</feature>
<evidence type="ECO:0000256" key="1">
    <source>
        <dbReference type="ARBA" id="ARBA00007642"/>
    </source>
</evidence>
<evidence type="ECO:0000256" key="9">
    <source>
        <dbReference type="RuleBase" id="RU361245"/>
    </source>
</evidence>
<comment type="subunit">
    <text evidence="9">Homomultimer; forms the nucleocapsid. Binds to the viral genomic RNA. N0 interacts with the phosphoprotein (via N-terminus); this interaction allows P to chaperon N0 to avoid N polymerization before encapsidation. Interacts as N-RNA template with the phosphoprotein (via C-terminus); this interaction positions the polymerase on the template.</text>
</comment>
<evidence type="ECO:0000256" key="6">
    <source>
        <dbReference type="ARBA" id="ARBA00023086"/>
    </source>
</evidence>
<dbReference type="GO" id="GO:0005198">
    <property type="term" value="F:structural molecule activity"/>
    <property type="evidence" value="ECO:0007669"/>
    <property type="project" value="InterPro"/>
</dbReference>
<comment type="function">
    <text evidence="9">Forms the helical nucleocapsid (NC), protecting the genome from nucleases.</text>
</comment>
<organism evidence="11 12">
    <name type="scientific">Nariva virus</name>
    <dbReference type="NCBI Taxonomy" id="590647"/>
    <lineage>
        <taxon>Viruses</taxon>
        <taxon>Riboviria</taxon>
        <taxon>Orthornavirae</taxon>
        <taxon>Negarnaviricota</taxon>
        <taxon>Haploviricotina</taxon>
        <taxon>Monjiviricetes</taxon>
        <taxon>Mononegavirales</taxon>
        <taxon>Paramyxoviridae</taxon>
        <taxon>Orthoparamyxovirinae</taxon>
        <taxon>Narmovirus</taxon>
        <taxon>Narmovirus narivaense</taxon>
    </lineage>
</organism>
<dbReference type="GO" id="GO:0019029">
    <property type="term" value="C:helical viral capsid"/>
    <property type="evidence" value="ECO:0007669"/>
    <property type="project" value="UniProtKB-KW"/>
</dbReference>
<keyword evidence="8 9" id="KW-0687">Ribonucleoprotein</keyword>
<evidence type="ECO:0000256" key="3">
    <source>
        <dbReference type="ARBA" id="ARBA00022561"/>
    </source>
</evidence>
<reference evidence="11 12" key="1">
    <citation type="journal article" date="2009" name="Arch. Virol.">
        <title>Complete genome sequence of Nariva virus, a rodent paramyxovirus.</title>
        <authorList>
            <person name="Lambeth L.S."/>
            <person name="Yu M."/>
            <person name="Anderson D.E."/>
            <person name="Crameri G."/>
            <person name="Eaton B.T."/>
            <person name="Wang L.F."/>
        </authorList>
    </citation>
    <scope>NUCLEOTIDE SEQUENCE [LARGE SCALE GENOMIC DNA]</scope>
</reference>
<accession>B8XH58</accession>
<evidence type="ECO:0000256" key="10">
    <source>
        <dbReference type="SAM" id="MobiDB-lite"/>
    </source>
</evidence>
<dbReference type="RefSeq" id="YP_006347582.1">
    <property type="nucleotide sequence ID" value="NC_017937.1"/>
</dbReference>
<keyword evidence="4 9" id="KW-0946">Virion</keyword>
<dbReference type="OrthoDB" id="3094at10239"/>
<dbReference type="GO" id="GO:0019013">
    <property type="term" value="C:viral nucleocapsid"/>
    <property type="evidence" value="ECO:0007669"/>
    <property type="project" value="UniProtKB-KW"/>
</dbReference>
<evidence type="ECO:0000256" key="7">
    <source>
        <dbReference type="ARBA" id="ARBA00023200"/>
    </source>
</evidence>
<comment type="similarity">
    <text evidence="1 9">Belongs to the paramyxoviruses nucleocapsid family.</text>
</comment>
<evidence type="ECO:0000256" key="5">
    <source>
        <dbReference type="ARBA" id="ARBA00022884"/>
    </source>
</evidence>
<evidence type="ECO:0000313" key="11">
    <source>
        <dbReference type="EMBL" id="ACL97353.1"/>
    </source>
</evidence>
<dbReference type="GeneID" id="12977631"/>
<keyword evidence="12" id="KW-1185">Reference proteome</keyword>
<feature type="region of interest" description="Disordered" evidence="10">
    <location>
        <begin position="419"/>
        <end position="461"/>
    </location>
</feature>
<dbReference type="Pfam" id="PF00973">
    <property type="entry name" value="Paramyxo_ncap"/>
    <property type="match status" value="1"/>
</dbReference>
<evidence type="ECO:0000313" key="12">
    <source>
        <dbReference type="Proteomes" id="UP000124824"/>
    </source>
</evidence>
<gene>
    <name evidence="11" type="primary">N</name>
</gene>
<sequence length="519" mass="58213">MAGVLSALKDFKEAKLCIKTDKIAKGAITAIKRKVAVIVPGQEGSKPRWKLLKMLLGVIWSDEASPSVITGALLSMIALMSENPASMVRRLCTDPDLSITIVEFTLNAEGEPVFASRGVNYQEQMAQYMRMANNPPGRAQNDVPFEDEDAWEQDDIPMDEFMVANMTVQIQLWTLLIKAVTAPDTARDGELRRWIKYAQQRRVVSFYKLNTIWLNITRGHLAADLSVRRFMVRTLIEIQRMGGNKGRLLEAIADIGNYIEESGLAGFHLTIRYGIETRYSALALNEFQGDLATIERLMKMYLEMGPSAPYMVLLEESVQTKFAPGNYPLLWSYAMGVGAALDRAMANLNFNRPYLDHGLFRLGQRVVRQMEGSVDQHMARELGMTSEDHGRLQRMIQGMGTRGAGDIDEYQQGEFQVASLDDDEPKSGQSAKQVQSQRPTLLRTPIQQHSNTAAETGEDEDDADDFAAAIQAAFDYDPPTNRPMTPHASLPERPTGYRGPTRVLSHPDLMRYNDQELMR</sequence>
<keyword evidence="7 9" id="KW-1035">Host cytoplasm</keyword>
<evidence type="ECO:0000256" key="8">
    <source>
        <dbReference type="ARBA" id="ARBA00023274"/>
    </source>
</evidence>
<feature type="region of interest" description="Disordered" evidence="10">
    <location>
        <begin position="475"/>
        <end position="519"/>
    </location>
</feature>
<comment type="subcellular location">
    <subcellularLocation>
        <location evidence="9">Virion</location>
    </subcellularLocation>
    <subcellularLocation>
        <location evidence="9">Host cytoplasm</location>
    </subcellularLocation>
</comment>
<keyword evidence="2 9" id="KW-1139">Helical capsid protein</keyword>
<dbReference type="InterPro" id="IPR002021">
    <property type="entry name" value="Paramyx_ncap"/>
</dbReference>
<evidence type="ECO:0000256" key="4">
    <source>
        <dbReference type="ARBA" id="ARBA00022844"/>
    </source>
</evidence>